<dbReference type="Proteomes" id="UP001501725">
    <property type="component" value="Unassembled WGS sequence"/>
</dbReference>
<dbReference type="Gene3D" id="1.10.357.10">
    <property type="entry name" value="Tetracycline Repressor, domain 2"/>
    <property type="match status" value="1"/>
</dbReference>
<evidence type="ECO:0000313" key="6">
    <source>
        <dbReference type="EMBL" id="GAA4321769.1"/>
    </source>
</evidence>
<keyword evidence="2 4" id="KW-0238">DNA-binding</keyword>
<name>A0ABP8GCD5_9BACT</name>
<dbReference type="SUPFAM" id="SSF48498">
    <property type="entry name" value="Tetracyclin repressor-like, C-terminal domain"/>
    <property type="match status" value="1"/>
</dbReference>
<dbReference type="PRINTS" id="PR00455">
    <property type="entry name" value="HTHTETR"/>
</dbReference>
<dbReference type="RefSeq" id="WP_345253553.1">
    <property type="nucleotide sequence ID" value="NZ_BAABGY010000002.1"/>
</dbReference>
<protein>
    <submittedName>
        <fullName evidence="6">TetR/AcrR family transcriptional regulator</fullName>
    </submittedName>
</protein>
<gene>
    <name evidence="6" type="ORF">GCM10023184_07770</name>
</gene>
<dbReference type="Pfam" id="PF16925">
    <property type="entry name" value="TetR_C_13"/>
    <property type="match status" value="1"/>
</dbReference>
<dbReference type="EMBL" id="BAABGY010000002">
    <property type="protein sequence ID" value="GAA4321769.1"/>
    <property type="molecule type" value="Genomic_DNA"/>
</dbReference>
<keyword evidence="3" id="KW-0804">Transcription</keyword>
<proteinExistence type="predicted"/>
<feature type="DNA-binding region" description="H-T-H motif" evidence="4">
    <location>
        <begin position="30"/>
        <end position="49"/>
    </location>
</feature>
<dbReference type="InterPro" id="IPR009057">
    <property type="entry name" value="Homeodomain-like_sf"/>
</dbReference>
<dbReference type="InterPro" id="IPR011075">
    <property type="entry name" value="TetR_C"/>
</dbReference>
<reference evidence="7" key="1">
    <citation type="journal article" date="2019" name="Int. J. Syst. Evol. Microbiol.">
        <title>The Global Catalogue of Microorganisms (GCM) 10K type strain sequencing project: providing services to taxonomists for standard genome sequencing and annotation.</title>
        <authorList>
            <consortium name="The Broad Institute Genomics Platform"/>
            <consortium name="The Broad Institute Genome Sequencing Center for Infectious Disease"/>
            <person name="Wu L."/>
            <person name="Ma J."/>
        </authorList>
    </citation>
    <scope>NUCLEOTIDE SEQUENCE [LARGE SCALE GENOMIC DNA]</scope>
    <source>
        <strain evidence="7">JCM 17919</strain>
    </source>
</reference>
<keyword evidence="7" id="KW-1185">Reference proteome</keyword>
<evidence type="ECO:0000313" key="7">
    <source>
        <dbReference type="Proteomes" id="UP001501725"/>
    </source>
</evidence>
<dbReference type="InterPro" id="IPR036271">
    <property type="entry name" value="Tet_transcr_reg_TetR-rel_C_sf"/>
</dbReference>
<organism evidence="6 7">
    <name type="scientific">Flaviaesturariibacter amylovorans</name>
    <dbReference type="NCBI Taxonomy" id="1084520"/>
    <lineage>
        <taxon>Bacteria</taxon>
        <taxon>Pseudomonadati</taxon>
        <taxon>Bacteroidota</taxon>
        <taxon>Chitinophagia</taxon>
        <taxon>Chitinophagales</taxon>
        <taxon>Chitinophagaceae</taxon>
        <taxon>Flaviaestuariibacter</taxon>
    </lineage>
</organism>
<evidence type="ECO:0000256" key="3">
    <source>
        <dbReference type="ARBA" id="ARBA00023163"/>
    </source>
</evidence>
<sequence length="199" mass="21427">MTLSKAERTRQLIIEKAAPLFNRKGYADTSLQDVVAATGLTKGAIYGNFANKDELALSVFDYNLSALKAGMAAALASEVDAAAKLIAFAGYYRSAFKGLAARGGCPVLNAATEADDNYPLLRPRVRAAIRSWEKAVTQVIVQGQEQGRIRKGIDAGRYATLFIALIEGGIMLSKIMDDPARLETALAQVEHLVRHELAT</sequence>
<evidence type="ECO:0000256" key="1">
    <source>
        <dbReference type="ARBA" id="ARBA00023015"/>
    </source>
</evidence>
<evidence type="ECO:0000256" key="2">
    <source>
        <dbReference type="ARBA" id="ARBA00023125"/>
    </source>
</evidence>
<dbReference type="SUPFAM" id="SSF46689">
    <property type="entry name" value="Homeodomain-like"/>
    <property type="match status" value="1"/>
</dbReference>
<evidence type="ECO:0000259" key="5">
    <source>
        <dbReference type="PROSITE" id="PS50977"/>
    </source>
</evidence>
<dbReference type="PROSITE" id="PS50977">
    <property type="entry name" value="HTH_TETR_2"/>
    <property type="match status" value="1"/>
</dbReference>
<dbReference type="Pfam" id="PF00440">
    <property type="entry name" value="TetR_N"/>
    <property type="match status" value="1"/>
</dbReference>
<dbReference type="PANTHER" id="PTHR47506:SF3">
    <property type="entry name" value="HTH-TYPE TRANSCRIPTIONAL REGULATOR LMRA"/>
    <property type="match status" value="1"/>
</dbReference>
<comment type="caution">
    <text evidence="6">The sequence shown here is derived from an EMBL/GenBank/DDBJ whole genome shotgun (WGS) entry which is preliminary data.</text>
</comment>
<keyword evidence="1" id="KW-0805">Transcription regulation</keyword>
<dbReference type="PANTHER" id="PTHR47506">
    <property type="entry name" value="TRANSCRIPTIONAL REGULATORY PROTEIN"/>
    <property type="match status" value="1"/>
</dbReference>
<feature type="domain" description="HTH tetR-type" evidence="5">
    <location>
        <begin position="7"/>
        <end position="67"/>
    </location>
</feature>
<accession>A0ABP8GCD5</accession>
<evidence type="ECO:0000256" key="4">
    <source>
        <dbReference type="PROSITE-ProRule" id="PRU00335"/>
    </source>
</evidence>
<dbReference type="InterPro" id="IPR001647">
    <property type="entry name" value="HTH_TetR"/>
</dbReference>